<proteinExistence type="predicted"/>
<evidence type="ECO:0000256" key="1">
    <source>
        <dbReference type="SAM" id="Phobius"/>
    </source>
</evidence>
<dbReference type="Pfam" id="PF02470">
    <property type="entry name" value="MlaD"/>
    <property type="match status" value="1"/>
</dbReference>
<dbReference type="InterPro" id="IPR052336">
    <property type="entry name" value="MlaD_Phospholipid_Transporter"/>
</dbReference>
<keyword evidence="1" id="KW-1133">Transmembrane helix</keyword>
<dbReference type="Proteomes" id="UP000565711">
    <property type="component" value="Unassembled WGS sequence"/>
</dbReference>
<organism evidence="3 4">
    <name type="scientific">Nocardia vermiculata</name>
    <dbReference type="NCBI Taxonomy" id="257274"/>
    <lineage>
        <taxon>Bacteria</taxon>
        <taxon>Bacillati</taxon>
        <taxon>Actinomycetota</taxon>
        <taxon>Actinomycetes</taxon>
        <taxon>Mycobacteriales</taxon>
        <taxon>Nocardiaceae</taxon>
        <taxon>Nocardia</taxon>
    </lineage>
</organism>
<protein>
    <submittedName>
        <fullName evidence="3">MCE family protein</fullName>
    </submittedName>
</protein>
<dbReference type="RefSeq" id="WP_067880551.1">
    <property type="nucleotide sequence ID" value="NZ_JAAXOP010000007.1"/>
</dbReference>
<reference evidence="3 4" key="1">
    <citation type="submission" date="2020-04" db="EMBL/GenBank/DDBJ databases">
        <title>MicrobeNet Type strains.</title>
        <authorList>
            <person name="Nicholson A.C."/>
        </authorList>
    </citation>
    <scope>NUCLEOTIDE SEQUENCE [LARGE SCALE GENOMIC DNA]</scope>
    <source>
        <strain evidence="3 4">JCM 12354</strain>
    </source>
</reference>
<evidence type="ECO:0000313" key="4">
    <source>
        <dbReference type="Proteomes" id="UP000565711"/>
    </source>
</evidence>
<evidence type="ECO:0000259" key="2">
    <source>
        <dbReference type="Pfam" id="PF02470"/>
    </source>
</evidence>
<comment type="caution">
    <text evidence="3">The sequence shown here is derived from an EMBL/GenBank/DDBJ whole genome shotgun (WGS) entry which is preliminary data.</text>
</comment>
<dbReference type="EMBL" id="JAAXOP010000007">
    <property type="protein sequence ID" value="NKY51430.1"/>
    <property type="molecule type" value="Genomic_DNA"/>
</dbReference>
<evidence type="ECO:0000313" key="3">
    <source>
        <dbReference type="EMBL" id="NKY51430.1"/>
    </source>
</evidence>
<feature type="transmembrane region" description="Helical" evidence="1">
    <location>
        <begin position="7"/>
        <end position="30"/>
    </location>
</feature>
<dbReference type="InterPro" id="IPR003399">
    <property type="entry name" value="Mce/MlaD"/>
</dbReference>
<name>A0A846Y095_9NOCA</name>
<feature type="domain" description="Mce/MlaD" evidence="2">
    <location>
        <begin position="38"/>
        <end position="110"/>
    </location>
</feature>
<sequence length="318" mass="33717">MRTRATISLLAIAVVLVFGIVYMTVGVLHYDPRKSYLTAELHLRNSGGLASNSPVLLDGVAVGKAESVTKQASGVLVRLRIDTRYHIPVASDVRIEQLSALGEPYIAFAPTAAGGPYVRDGQTISTDRVRMPMTVTALSSRVVQLLDQIHPEAVANLVGTFDTALAGTDDAMATLRRSSDLLAATLLSRTGAIRQLLGDMQAMGGDMAWLGPSLSTAGPELGLFGTSLTQIVESGSVLTHKQPVSNYFTGDGLNPFLGRLTEFLDRIGPELSPLAPMLQPVVTDAVSRAPQLDIGALIGQALHGVDPEGTLHFRINVK</sequence>
<keyword evidence="1" id="KW-0472">Membrane</keyword>
<accession>A0A846Y095</accession>
<dbReference type="GO" id="GO:0005576">
    <property type="term" value="C:extracellular region"/>
    <property type="evidence" value="ECO:0007669"/>
    <property type="project" value="TreeGrafter"/>
</dbReference>
<dbReference type="PANTHER" id="PTHR33371:SF16">
    <property type="entry name" value="MCE-FAMILY PROTEIN MCE3F"/>
    <property type="match status" value="1"/>
</dbReference>
<keyword evidence="4" id="KW-1185">Reference proteome</keyword>
<gene>
    <name evidence="3" type="ORF">HGA08_14490</name>
</gene>
<dbReference type="AlphaFoldDB" id="A0A846Y095"/>
<keyword evidence="1" id="KW-0812">Transmembrane</keyword>
<dbReference type="PANTHER" id="PTHR33371">
    <property type="entry name" value="INTERMEMBRANE PHOSPHOLIPID TRANSPORT SYSTEM BINDING PROTEIN MLAD-RELATED"/>
    <property type="match status" value="1"/>
</dbReference>